<dbReference type="SUPFAM" id="SSF101898">
    <property type="entry name" value="NHL repeat"/>
    <property type="match status" value="1"/>
</dbReference>
<dbReference type="PANTHER" id="PTHR42754:SF1">
    <property type="entry name" value="LIPOPROTEIN"/>
    <property type="match status" value="1"/>
</dbReference>
<accession>A0A0K1QFT7</accession>
<dbReference type="NCBIfam" id="TIGR02608">
    <property type="entry name" value="delta_60_rpt"/>
    <property type="match status" value="11"/>
</dbReference>
<dbReference type="STRING" id="1391654.AKJ09_11292"/>
<dbReference type="AlphaFoldDB" id="A0A0K1QFT7"/>
<dbReference type="SUPFAM" id="SSF63829">
    <property type="entry name" value="Calcium-dependent phosphotriesterase"/>
    <property type="match status" value="1"/>
</dbReference>
<reference evidence="2 3" key="1">
    <citation type="submission" date="2015-08" db="EMBL/GenBank/DDBJ databases">
        <authorList>
            <person name="Babu N.S."/>
            <person name="Beckwith C.J."/>
            <person name="Beseler K.G."/>
            <person name="Brison A."/>
            <person name="Carone J.V."/>
            <person name="Caskin T.P."/>
            <person name="Diamond M."/>
            <person name="Durham M.E."/>
            <person name="Foxe J.M."/>
            <person name="Go M."/>
            <person name="Henderson B.A."/>
            <person name="Jones I.B."/>
            <person name="McGettigan J.A."/>
            <person name="Micheletti S.J."/>
            <person name="Nasrallah M.E."/>
            <person name="Ortiz D."/>
            <person name="Piller C.R."/>
            <person name="Privatt S.R."/>
            <person name="Schneider S.L."/>
            <person name="Sharp S."/>
            <person name="Smith T.C."/>
            <person name="Stanton J.D."/>
            <person name="Ullery H.E."/>
            <person name="Wilson R.J."/>
            <person name="Serrano M.G."/>
            <person name="Buck G."/>
            <person name="Lee V."/>
            <person name="Wang Y."/>
            <person name="Carvalho R."/>
            <person name="Voegtly L."/>
            <person name="Shi R."/>
            <person name="Duckworth R."/>
            <person name="Johnson A."/>
            <person name="Loviza R."/>
            <person name="Walstead R."/>
            <person name="Shah Z."/>
            <person name="Kiflezghi M."/>
            <person name="Wade K."/>
            <person name="Ball S.L."/>
            <person name="Bradley K.W."/>
            <person name="Asai D.J."/>
            <person name="Bowman C.A."/>
            <person name="Russell D.A."/>
            <person name="Pope W.H."/>
            <person name="Jacobs-Sera D."/>
            <person name="Hendrix R.W."/>
            <person name="Hatfull G.F."/>
        </authorList>
    </citation>
    <scope>NUCLEOTIDE SEQUENCE [LARGE SCALE GENOMIC DNA]</scope>
    <source>
        <strain evidence="2 3">DSM 27648</strain>
    </source>
</reference>
<proteinExistence type="predicted"/>
<dbReference type="Proteomes" id="UP000064967">
    <property type="component" value="Chromosome"/>
</dbReference>
<dbReference type="Pfam" id="PF17164">
    <property type="entry name" value="DUF5122"/>
    <property type="match status" value="5"/>
</dbReference>
<evidence type="ECO:0000313" key="2">
    <source>
        <dbReference type="EMBL" id="AKV04629.1"/>
    </source>
</evidence>
<dbReference type="InterPro" id="IPR013431">
    <property type="entry name" value="Delta_60_rpt"/>
</dbReference>
<dbReference type="Gene3D" id="2.80.10.50">
    <property type="match status" value="5"/>
</dbReference>
<organism evidence="2 3">
    <name type="scientific">Labilithrix luteola</name>
    <dbReference type="NCBI Taxonomy" id="1391654"/>
    <lineage>
        <taxon>Bacteria</taxon>
        <taxon>Pseudomonadati</taxon>
        <taxon>Myxococcota</taxon>
        <taxon>Polyangia</taxon>
        <taxon>Polyangiales</taxon>
        <taxon>Labilitrichaceae</taxon>
        <taxon>Labilithrix</taxon>
    </lineage>
</organism>
<evidence type="ECO:0000313" key="3">
    <source>
        <dbReference type="Proteomes" id="UP000064967"/>
    </source>
</evidence>
<dbReference type="KEGG" id="llu:AKJ09_11292"/>
<dbReference type="PANTHER" id="PTHR42754">
    <property type="entry name" value="ENDOGLUCANASE"/>
    <property type="match status" value="1"/>
</dbReference>
<sequence length="997" mass="101067">MLGGTSGERHGAVFYNARASSCTDCREAKSQRDVASASQESAAALASGAIEYHQGVRAGFVASLFVVASVAGCDDGLSLAKAPSEDASEPSVTLEPDPSDAGARPESAGWSIAVVQTEVSLTAGASEPIVVDVVRSDFDATEVELSMTGLAAGISATSAHVAADVDTGTLVLSAMDAAAQELSQPTIEARGSDGKVVRLVLDLTVRGAPGRLDTSAGGGVQELGAGRSSDIALSVAKQPDGRLLVAGLSSSGLRHRVVVARFNDNGDLDWSFGDVGLASAPDDERWNRARVADVHLLDDGSILLLLEGMHVVRFTREGQLDGAFGTSGVAAVTFDGQVASSGALAVQPDGRIVVVGRVERSDGSQPSHIALARLSTNGALDPSFGNGGRVVTAFADGSAGGAEDVALRLAEDGGLAGIVVAGFSRAEATDVALVGYLPSGALDASFGTLGTTTLRPGGKPSAGHRVVARGASAWVLCEPIAEAEPATVVRLVNGLVDPTFVPTSLALNPSMLARSIALDAMGRLLVAGEELPAQSGVSTRWFVQRLSGDGSLDGAFATEGIARASFKGTDDRLSAVLASADGTVAAVGTTLFAENRDFAVVELDSNGAPVAAFGNGGQKRKNLAGGDDLIFAAVMQSDGSILATGASFGGDTWKTLIFQIANPGNSSARFAYDDTPLTAAGDGPDGPRSLARAILTQPDKKVVVGSFGEANALARFQPEGAFDTSFGVNGIATAGTNTVRAMGLQHNGRIVIAGSTPNGVAALSRFGADGTPDASFGSSGTAGTVLVDFGLGRQSLSAVTVDAKDAILFAGHRELSNTRAWLVGRLLPSGLPDPSFDGDGRLVQTLGSDAVASAVLVHPLGGILVGGTENGSGTSTFTLARYTSGGKLDTTFGTNGLGRIALGGAPELAGLALSPALDLIGVGTVMTPAPSLAVMRWKKDGTPDPTFGRSGGGTSDSFGALESHGRAVVMTSGERMLVFGTTRSHFDQNILVARFWR</sequence>
<protein>
    <submittedName>
        <fullName evidence="2">Uncharacterized protein</fullName>
    </submittedName>
</protein>
<name>A0A0K1QFT7_9BACT</name>
<feature type="region of interest" description="Disordered" evidence="1">
    <location>
        <begin position="80"/>
        <end position="106"/>
    </location>
</feature>
<gene>
    <name evidence="2" type="ORF">AKJ09_11292</name>
</gene>
<dbReference type="EMBL" id="CP012333">
    <property type="protein sequence ID" value="AKV04629.1"/>
    <property type="molecule type" value="Genomic_DNA"/>
</dbReference>
<evidence type="ECO:0000256" key="1">
    <source>
        <dbReference type="SAM" id="MobiDB-lite"/>
    </source>
</evidence>
<keyword evidence="3" id="KW-1185">Reference proteome</keyword>